<reference evidence="2 3" key="1">
    <citation type="submission" date="2024-05" db="EMBL/GenBank/DDBJ databases">
        <title>The mechanism of isolation and screening of efficient mineral weathering bacteria priestia aryabhattai c4-10 with weathered biotite.</title>
        <authorList>
            <person name="Yang S."/>
        </authorList>
    </citation>
    <scope>NUCLEOTIDE SEQUENCE [LARGE SCALE GENOMIC DNA]</scope>
    <source>
        <strain evidence="2 3">C4-10</strain>
    </source>
</reference>
<dbReference type="RefSeq" id="WP_048018860.1">
    <property type="nucleotide sequence ID" value="NZ_JBDIVD010000003.1"/>
</dbReference>
<keyword evidence="1" id="KW-0812">Transmembrane</keyword>
<evidence type="ECO:0000313" key="3">
    <source>
        <dbReference type="Proteomes" id="UP001418804"/>
    </source>
</evidence>
<dbReference type="EMBL" id="JBDIVD010000003">
    <property type="protein sequence ID" value="MEN3156581.1"/>
    <property type="molecule type" value="Genomic_DNA"/>
</dbReference>
<comment type="caution">
    <text evidence="2">The sequence shown here is derived from an EMBL/GenBank/DDBJ whole genome shotgun (WGS) entry which is preliminary data.</text>
</comment>
<feature type="transmembrane region" description="Helical" evidence="1">
    <location>
        <begin position="9"/>
        <end position="29"/>
    </location>
</feature>
<sequence length="90" mass="10764">MKKKSVLKLFWNLSIITTIIFAFIPKVGIRIEEPYYYFGFPANCLTYYKGPRLTPDIIGIVFNITFFYFVFFILNKIFKKYYKVVRKGAH</sequence>
<evidence type="ECO:0000256" key="1">
    <source>
        <dbReference type="SAM" id="Phobius"/>
    </source>
</evidence>
<keyword evidence="1" id="KW-0472">Membrane</keyword>
<dbReference type="AlphaFoldDB" id="A0ABD5KZ91"/>
<proteinExistence type="predicted"/>
<reference evidence="2 3" key="2">
    <citation type="submission" date="2024-05" db="EMBL/GenBank/DDBJ databases">
        <authorList>
            <person name="Zheng X."/>
        </authorList>
    </citation>
    <scope>NUCLEOTIDE SEQUENCE [LARGE SCALE GENOMIC DNA]</scope>
    <source>
        <strain evidence="2 3">C4-10</strain>
    </source>
</reference>
<accession>A0ABD5KZ91</accession>
<name>A0ABD5KZ91_PRIAR</name>
<feature type="transmembrane region" description="Helical" evidence="1">
    <location>
        <begin position="57"/>
        <end position="78"/>
    </location>
</feature>
<organism evidence="2 3">
    <name type="scientific">Priestia aryabhattai</name>
    <name type="common">Bacillus aryabhattai</name>
    <dbReference type="NCBI Taxonomy" id="412384"/>
    <lineage>
        <taxon>Bacteria</taxon>
        <taxon>Bacillati</taxon>
        <taxon>Bacillota</taxon>
        <taxon>Bacilli</taxon>
        <taxon>Bacillales</taxon>
        <taxon>Bacillaceae</taxon>
        <taxon>Priestia</taxon>
    </lineage>
</organism>
<evidence type="ECO:0000313" key="2">
    <source>
        <dbReference type="EMBL" id="MEN3156581.1"/>
    </source>
</evidence>
<gene>
    <name evidence="2" type="ORF">ABDD91_27455</name>
</gene>
<dbReference type="Proteomes" id="UP001418804">
    <property type="component" value="Unassembled WGS sequence"/>
</dbReference>
<keyword evidence="1" id="KW-1133">Transmembrane helix</keyword>
<protein>
    <submittedName>
        <fullName evidence="2">Uncharacterized protein</fullName>
    </submittedName>
</protein>